<sequence length="139" mass="15547">MASIELAKILLDALDDERKAEASYAAVIDKFGPVRPFSNIIEAEQRHASALERQLRRLGLTVPPNPWTGKVSAPATLKEACESAVEGEIENIALYDRLIPMIDDPAARQVMENLQAASRERHLPAFKRCLEREQDRGRV</sequence>
<dbReference type="RefSeq" id="WP_012049913.1">
    <property type="nucleotide sequence ID" value="NZ_BEWI01000030.1"/>
</dbReference>
<dbReference type="AlphaFoldDB" id="A0A292YYH8"/>
<name>A0A292YYH8_SPHSA</name>
<reference evidence="1 2" key="2">
    <citation type="journal article" date="2013" name="Environ. Sci. Technol.">
        <title>The 4-tert-butylphenol-utilizing bacterium Sphingobium fuliginis OMI can degrade bisphenols via phenolic ring hydroxylation and meta-cleavage pathway.</title>
        <authorList>
            <person name="Ogata Y."/>
            <person name="Goda S."/>
            <person name="Toyama T."/>
            <person name="Sei K."/>
            <person name="Ike M."/>
        </authorList>
    </citation>
    <scope>NUCLEOTIDE SEQUENCE [LARGE SCALE GENOMIC DNA]</scope>
    <source>
        <strain evidence="1 2">OMI</strain>
    </source>
</reference>
<dbReference type="InterPro" id="IPR019243">
    <property type="entry name" value="DUF2202"/>
</dbReference>
<dbReference type="Proteomes" id="UP000221538">
    <property type="component" value="Unassembled WGS sequence"/>
</dbReference>
<evidence type="ECO:0000313" key="1">
    <source>
        <dbReference type="EMBL" id="GAY20022.1"/>
    </source>
</evidence>
<proteinExistence type="predicted"/>
<dbReference type="CDD" id="cd01048">
    <property type="entry name" value="Ferritin_like_AB2"/>
    <property type="match status" value="1"/>
</dbReference>
<comment type="caution">
    <text evidence="1">The sequence shown here is derived from an EMBL/GenBank/DDBJ whole genome shotgun (WGS) entry which is preliminary data.</text>
</comment>
<dbReference type="SUPFAM" id="SSF47240">
    <property type="entry name" value="Ferritin-like"/>
    <property type="match status" value="1"/>
</dbReference>
<dbReference type="Gene3D" id="1.20.1260.10">
    <property type="match status" value="1"/>
</dbReference>
<accession>A0A292YYH8</accession>
<dbReference type="InterPro" id="IPR012347">
    <property type="entry name" value="Ferritin-like"/>
</dbReference>
<evidence type="ECO:0000313" key="2">
    <source>
        <dbReference type="Proteomes" id="UP000221538"/>
    </source>
</evidence>
<gene>
    <name evidence="1" type="ORF">SFOMI_0544</name>
</gene>
<protein>
    <submittedName>
        <fullName evidence="1">Uncharacterized protein</fullName>
    </submittedName>
</protein>
<reference evidence="1 2" key="1">
    <citation type="journal article" date="2013" name="Biodegradation">
        <title>Occurrence of 4-tert-butylphenol (4-t-BP) biodegradation in an aquatic sample caused by the presence of Spirodela polyrrhiza and isolation of a 4-t-BP-utilizing bacterium.</title>
        <authorList>
            <person name="Ogata Y."/>
            <person name="Toyama T."/>
            <person name="Yu N."/>
            <person name="Wang X."/>
            <person name="Sei K."/>
            <person name="Ike M."/>
        </authorList>
    </citation>
    <scope>NUCLEOTIDE SEQUENCE [LARGE SCALE GENOMIC DNA]</scope>
    <source>
        <strain evidence="1 2">OMI</strain>
    </source>
</reference>
<organism evidence="1 2">
    <name type="scientific">Sphingobium fuliginis (strain ATCC 27551)</name>
    <dbReference type="NCBI Taxonomy" id="336203"/>
    <lineage>
        <taxon>Bacteria</taxon>
        <taxon>Pseudomonadati</taxon>
        <taxon>Pseudomonadota</taxon>
        <taxon>Alphaproteobacteria</taxon>
        <taxon>Sphingomonadales</taxon>
        <taxon>Sphingomonadaceae</taxon>
        <taxon>Sphingobium</taxon>
    </lineage>
</organism>
<dbReference type="EMBL" id="BEWI01000030">
    <property type="protein sequence ID" value="GAY20022.1"/>
    <property type="molecule type" value="Genomic_DNA"/>
</dbReference>
<dbReference type="InterPro" id="IPR009078">
    <property type="entry name" value="Ferritin-like_SF"/>
</dbReference>